<dbReference type="EMBL" id="JADFTS010000009">
    <property type="protein sequence ID" value="KAF9587899.1"/>
    <property type="molecule type" value="Genomic_DNA"/>
</dbReference>
<dbReference type="Gene3D" id="1.25.10.10">
    <property type="entry name" value="Leucine-rich Repeat Variant"/>
    <property type="match status" value="1"/>
</dbReference>
<dbReference type="PANTHER" id="PTHR10182">
    <property type="entry name" value="CALCIUM-BINDING PROTEIN 39-RELATED"/>
    <property type="match status" value="1"/>
</dbReference>
<evidence type="ECO:0000313" key="3">
    <source>
        <dbReference type="Proteomes" id="UP000631114"/>
    </source>
</evidence>
<name>A0A835GVU0_9MAGN</name>
<dbReference type="OrthoDB" id="609103at2759"/>
<accession>A0A835GVU0</accession>
<comment type="similarity">
    <text evidence="1">Belongs to the Mo25 family.</text>
</comment>
<dbReference type="PANTHER" id="PTHR10182:SF12">
    <property type="entry name" value="OS07G0585100 PROTEIN"/>
    <property type="match status" value="1"/>
</dbReference>
<dbReference type="Proteomes" id="UP000631114">
    <property type="component" value="Unassembled WGS sequence"/>
</dbReference>
<dbReference type="GO" id="GO:0043539">
    <property type="term" value="F:protein serine/threonine kinase activator activity"/>
    <property type="evidence" value="ECO:0007669"/>
    <property type="project" value="TreeGrafter"/>
</dbReference>
<reference evidence="2 3" key="1">
    <citation type="submission" date="2020-10" db="EMBL/GenBank/DDBJ databases">
        <title>The Coptis chinensis genome and diversification of protoberbering-type alkaloids.</title>
        <authorList>
            <person name="Wang B."/>
            <person name="Shu S."/>
            <person name="Song C."/>
            <person name="Liu Y."/>
        </authorList>
    </citation>
    <scope>NUCLEOTIDE SEQUENCE [LARGE SCALE GENOMIC DNA]</scope>
    <source>
        <strain evidence="2">HL-2020</strain>
        <tissue evidence="2">Leaf</tissue>
    </source>
</reference>
<keyword evidence="3" id="KW-1185">Reference proteome</keyword>
<protein>
    <submittedName>
        <fullName evidence="2">Uncharacterized protein</fullName>
    </submittedName>
</protein>
<proteinExistence type="inferred from homology"/>
<sequence>MTRHKSTVAEFLTKNYVWFYADYNSKLLESPTYITRKQAVKLLGDMLCDRANYMVMALTAYPFYMRNSPKWLNLSFMYIYKFIVLPINKLVAQLVNLVSQALGWLMQNTIGIRENEDRSIEEHKALLQTNNFRVRDWTLRKGLKDMERWMELSSSESTLHLRKLLSTKNPSRESLNEELVWRFYSKARSEVSCLSILILAELAKMSMPNSITASLMKDTLDEVFDIIYFIDSKMNTRNFCNKIKSMSAEVLWKGKTTGRILRHKKVKKLTDGMLQSPSELDHTLGFITDFHHLFAVDVVRDEDCVDNKDNRVDEVLRFQENAIRTLGSQQDLE</sequence>
<dbReference type="InterPro" id="IPR013878">
    <property type="entry name" value="Mo25"/>
</dbReference>
<dbReference type="Pfam" id="PF08569">
    <property type="entry name" value="Mo25"/>
    <property type="match status" value="1"/>
</dbReference>
<evidence type="ECO:0000256" key="1">
    <source>
        <dbReference type="ARBA" id="ARBA00011012"/>
    </source>
</evidence>
<gene>
    <name evidence="2" type="ORF">IFM89_006153</name>
</gene>
<dbReference type="SUPFAM" id="SSF48371">
    <property type="entry name" value="ARM repeat"/>
    <property type="match status" value="1"/>
</dbReference>
<dbReference type="AlphaFoldDB" id="A0A835GVU0"/>
<evidence type="ECO:0000313" key="2">
    <source>
        <dbReference type="EMBL" id="KAF9587899.1"/>
    </source>
</evidence>
<comment type="caution">
    <text evidence="2">The sequence shown here is derived from an EMBL/GenBank/DDBJ whole genome shotgun (WGS) entry which is preliminary data.</text>
</comment>
<dbReference type="InterPro" id="IPR016024">
    <property type="entry name" value="ARM-type_fold"/>
</dbReference>
<dbReference type="GO" id="GO:0035556">
    <property type="term" value="P:intracellular signal transduction"/>
    <property type="evidence" value="ECO:0007669"/>
    <property type="project" value="TreeGrafter"/>
</dbReference>
<organism evidence="2 3">
    <name type="scientific">Coptis chinensis</name>
    <dbReference type="NCBI Taxonomy" id="261450"/>
    <lineage>
        <taxon>Eukaryota</taxon>
        <taxon>Viridiplantae</taxon>
        <taxon>Streptophyta</taxon>
        <taxon>Embryophyta</taxon>
        <taxon>Tracheophyta</taxon>
        <taxon>Spermatophyta</taxon>
        <taxon>Magnoliopsida</taxon>
        <taxon>Ranunculales</taxon>
        <taxon>Ranunculaceae</taxon>
        <taxon>Coptidoideae</taxon>
        <taxon>Coptis</taxon>
    </lineage>
</organism>
<dbReference type="InterPro" id="IPR011989">
    <property type="entry name" value="ARM-like"/>
</dbReference>